<dbReference type="Pfam" id="PF01266">
    <property type="entry name" value="DAO"/>
    <property type="match status" value="1"/>
</dbReference>
<dbReference type="InterPro" id="IPR036188">
    <property type="entry name" value="FAD/NAD-bd_sf"/>
</dbReference>
<proteinExistence type="predicted"/>
<evidence type="ECO:0000259" key="1">
    <source>
        <dbReference type="Pfam" id="PF01266"/>
    </source>
</evidence>
<name>A0ABQ7FUL9_DUNSA</name>
<dbReference type="InterPro" id="IPR006076">
    <property type="entry name" value="FAD-dep_OxRdtase"/>
</dbReference>
<dbReference type="EMBL" id="MU071581">
    <property type="protein sequence ID" value="KAF5825968.1"/>
    <property type="molecule type" value="Genomic_DNA"/>
</dbReference>
<keyword evidence="3" id="KW-1185">Reference proteome</keyword>
<sequence>MIPNRVALKGDITNSRRCILAQRKKMNTRNAQRNTPQAVAQSNGAPQTGQIVIVGGGIVGAATAHFLSELGVAANATIIERCKVACAASGKP</sequence>
<gene>
    <name evidence="2" type="ORF">DUNSADRAFT_5626</name>
</gene>
<dbReference type="Gene3D" id="3.50.50.60">
    <property type="entry name" value="FAD/NAD(P)-binding domain"/>
    <property type="match status" value="1"/>
</dbReference>
<protein>
    <recommendedName>
        <fullName evidence="1">FAD dependent oxidoreductase domain-containing protein</fullName>
    </recommendedName>
</protein>
<accession>A0ABQ7FUL9</accession>
<reference evidence="2" key="1">
    <citation type="submission" date="2017-08" db="EMBL/GenBank/DDBJ databases">
        <authorList>
            <person name="Polle J.E."/>
            <person name="Barry K."/>
            <person name="Cushman J."/>
            <person name="Schmutz J."/>
            <person name="Tran D."/>
            <person name="Hathwaick L.T."/>
            <person name="Yim W.C."/>
            <person name="Jenkins J."/>
            <person name="Mckie-Krisberg Z.M."/>
            <person name="Prochnik S."/>
            <person name="Lindquist E."/>
            <person name="Dockter R.B."/>
            <person name="Adam C."/>
            <person name="Molina H."/>
            <person name="Bunkerborg J."/>
            <person name="Jin E."/>
            <person name="Buchheim M."/>
            <person name="Magnuson J."/>
        </authorList>
    </citation>
    <scope>NUCLEOTIDE SEQUENCE</scope>
    <source>
        <strain evidence="2">CCAP 19/18</strain>
    </source>
</reference>
<organism evidence="2 3">
    <name type="scientific">Dunaliella salina</name>
    <name type="common">Green alga</name>
    <name type="synonym">Protococcus salinus</name>
    <dbReference type="NCBI Taxonomy" id="3046"/>
    <lineage>
        <taxon>Eukaryota</taxon>
        <taxon>Viridiplantae</taxon>
        <taxon>Chlorophyta</taxon>
        <taxon>core chlorophytes</taxon>
        <taxon>Chlorophyceae</taxon>
        <taxon>CS clade</taxon>
        <taxon>Chlamydomonadales</taxon>
        <taxon>Dunaliellaceae</taxon>
        <taxon>Dunaliella</taxon>
    </lineage>
</organism>
<evidence type="ECO:0000313" key="2">
    <source>
        <dbReference type="EMBL" id="KAF5825968.1"/>
    </source>
</evidence>
<comment type="caution">
    <text evidence="2">The sequence shown here is derived from an EMBL/GenBank/DDBJ whole genome shotgun (WGS) entry which is preliminary data.</text>
</comment>
<dbReference type="SUPFAM" id="SSF51905">
    <property type="entry name" value="FAD/NAD(P)-binding domain"/>
    <property type="match status" value="1"/>
</dbReference>
<evidence type="ECO:0000313" key="3">
    <source>
        <dbReference type="Proteomes" id="UP000815325"/>
    </source>
</evidence>
<dbReference type="Proteomes" id="UP000815325">
    <property type="component" value="Unassembled WGS sequence"/>
</dbReference>
<feature type="domain" description="FAD dependent oxidoreductase" evidence="1">
    <location>
        <begin position="51"/>
        <end position="90"/>
    </location>
</feature>